<dbReference type="KEGG" id="aci:ACIAD3162"/>
<reference evidence="2 3" key="1">
    <citation type="journal article" date="2004" name="Nucleic Acids Res.">
        <title>Unique features revealed by the genome sequence of Acinetobacter sp. ADP1, a versatile and naturally transformation competent bacterium.</title>
        <authorList>
            <person name="Barbe V."/>
            <person name="Vallenet D."/>
            <person name="Fonknechten N."/>
            <person name="Kreimeyer A."/>
            <person name="Oztas S."/>
            <person name="Labarre L."/>
            <person name="Cruveiller S."/>
            <person name="Robert C."/>
            <person name="Duprat S."/>
            <person name="Wincker P."/>
            <person name="Ornston L.N."/>
            <person name="Weissenbach J."/>
            <person name="Marliere P."/>
            <person name="Cohen G.N."/>
            <person name="Medigue C."/>
        </authorList>
    </citation>
    <scope>NUCLEOTIDE SEQUENCE [LARGE SCALE GENOMIC DNA]</scope>
    <source>
        <strain evidence="3">ATCC 33305 / BD413 / ADP1</strain>
    </source>
</reference>
<evidence type="ECO:0000313" key="2">
    <source>
        <dbReference type="EMBL" id="CAG69851.1"/>
    </source>
</evidence>
<protein>
    <submittedName>
        <fullName evidence="2">Uncharacterized protein</fullName>
    </submittedName>
</protein>
<sequence>MEKAFMPTILSSIAKHLQRAYRKAEDFIEEEREFPLSQVFLNATFKRYVTDNVGLLEDLHADLYDDWLRLYATINVKGLYTKLSVDLKLIQMELNKDVQLIVFEQISDTQVVEAKFKNFFQKIAVNSALFFYQKVLKKDPLGMILERFDVVKVRDDLLYLDLNRWLGKNRSIIETLAKVHVNHAVLRDAELVVMGNVNLMALFSKSSDLDDESEEKLEISESEITPIKQKEN</sequence>
<name>Q6F7W4_ACIAD</name>
<dbReference type="HOGENOM" id="CLU_086332_0_0_6"/>
<proteinExistence type="predicted"/>
<dbReference type="Proteomes" id="UP000000430">
    <property type="component" value="Chromosome"/>
</dbReference>
<gene>
    <name evidence="2" type="ordered locus">ACIAD3162</name>
</gene>
<accession>Q6F7W4</accession>
<feature type="region of interest" description="Disordered" evidence="1">
    <location>
        <begin position="208"/>
        <end position="232"/>
    </location>
</feature>
<organism evidence="2 3">
    <name type="scientific">Acinetobacter baylyi (strain ATCC 33305 / BD413 / ADP1)</name>
    <dbReference type="NCBI Taxonomy" id="62977"/>
    <lineage>
        <taxon>Bacteria</taxon>
        <taxon>Pseudomonadati</taxon>
        <taxon>Pseudomonadota</taxon>
        <taxon>Gammaproteobacteria</taxon>
        <taxon>Moraxellales</taxon>
        <taxon>Moraxellaceae</taxon>
        <taxon>Acinetobacter</taxon>
    </lineage>
</organism>
<evidence type="ECO:0000313" key="3">
    <source>
        <dbReference type="Proteomes" id="UP000000430"/>
    </source>
</evidence>
<evidence type="ECO:0000256" key="1">
    <source>
        <dbReference type="SAM" id="MobiDB-lite"/>
    </source>
</evidence>
<dbReference type="AlphaFoldDB" id="Q6F7W4"/>
<dbReference type="eggNOG" id="ENOG5032NAH">
    <property type="taxonomic scope" value="Bacteria"/>
</dbReference>
<dbReference type="EMBL" id="CR543861">
    <property type="protein sequence ID" value="CAG69851.1"/>
    <property type="molecule type" value="Genomic_DNA"/>
</dbReference>